<evidence type="ECO:0000256" key="10">
    <source>
        <dbReference type="ARBA" id="ARBA00023015"/>
    </source>
</evidence>
<evidence type="ECO:0000259" key="17">
    <source>
        <dbReference type="PROSITE" id="PS50280"/>
    </source>
</evidence>
<dbReference type="Gene3D" id="2.170.270.10">
    <property type="entry name" value="SET domain"/>
    <property type="match status" value="1"/>
</dbReference>
<dbReference type="Gene3D" id="1.10.10.1700">
    <property type="entry name" value="Histone-lysine N-methyltransferase"/>
    <property type="match status" value="1"/>
</dbReference>
<evidence type="ECO:0000256" key="11">
    <source>
        <dbReference type="ARBA" id="ARBA00023163"/>
    </source>
</evidence>
<keyword evidence="11" id="KW-0804">Transcription</keyword>
<feature type="compositionally biased region" description="Basic residues" evidence="16">
    <location>
        <begin position="735"/>
        <end position="762"/>
    </location>
</feature>
<feature type="region of interest" description="Disordered" evidence="16">
    <location>
        <begin position="379"/>
        <end position="412"/>
    </location>
</feature>
<dbReference type="PROSITE" id="PS51570">
    <property type="entry name" value="SAM_MT43_SUVAR420_2"/>
    <property type="match status" value="1"/>
</dbReference>
<evidence type="ECO:0000313" key="19">
    <source>
        <dbReference type="Proteomes" id="UP001151699"/>
    </source>
</evidence>
<accession>A0A9Q0MWC4</accession>
<evidence type="ECO:0000256" key="12">
    <source>
        <dbReference type="ARBA" id="ARBA00023242"/>
    </source>
</evidence>
<sequence>MKTFCDGCKVCIDDPITAKPRITQVAFLTCSKMVVDSSHRSGSGHHAHKLQPTGMTPKELSENDDLATSLVLDPYLGFTTHKMNVKYRPLKANRDELKSIVAEFVRTQNCERAYKQIIKGEWMPKHVLNKSKLAQKRLQEHIYRYLRVFGQESGFMIEACYRYSLEDQKGAKISATRRWMKNDKIECLVGCIAELSEAEETMLLQPGKNDFSVMYSCRKNCAQLWLGPAAYINHDCRANCKFVATGRDTACVKVLRDIEIGEEITCFYGEDFFGDSNSYCECETCERRGTGAYAKEQTIEEQSSGVGYRLRETDNRINRIKSKSVATRNTMDREELRDDNTKVMTPLTMKQLRDKGMTKYDAEMIIAQQHRPNAFSQFSPTQNDHSAIDHGPASNRNKITQNRIESAATRRSTRLCSISDRPFLKTQKTDSTIDDSVPESVIVNKSPVVSLRTRRFQKRQASKNLSDQLSKPNTNTTRNESVTLCVDDASSCSGSTISDQETAVSDGITQSFNERQEGALQHSIDRNGHTVGAVHDSFLDIDNGNDKAELPTTPPQKPSPARATKFDVSQFSNQRSILPTTDFFGLNDVLNGVDRQNHRRSRKSLPRKIDLNNDMVTYSSTEKHFESEMDDNDSQGLRPRTISKSISESESTSSWENKAPMSVEKQEQLLKTPERRLKLTLRMKRSPILDEIIESGTSLSDGGSSSYCEPQYEVFRLEGIADHSDYSEDCTHRSNSSKKRKKRHKSKDHRRRNKQRHQHEHHNHLDAANVMFFI</sequence>
<evidence type="ECO:0000256" key="5">
    <source>
        <dbReference type="ARBA" id="ARBA00022491"/>
    </source>
</evidence>
<gene>
    <name evidence="18" type="primary">Hmt4-20</name>
    <name evidence="18" type="ORF">Bhyg_11948</name>
</gene>
<comment type="caution">
    <text evidence="18">The sequence shown here is derived from an EMBL/GenBank/DDBJ whole genome shotgun (WGS) entry which is preliminary data.</text>
</comment>
<evidence type="ECO:0000256" key="7">
    <source>
        <dbReference type="ARBA" id="ARBA00022679"/>
    </source>
</evidence>
<dbReference type="Pfam" id="PF00856">
    <property type="entry name" value="SET"/>
    <property type="match status" value="1"/>
</dbReference>
<dbReference type="Proteomes" id="UP001151699">
    <property type="component" value="Chromosome X"/>
</dbReference>
<dbReference type="PANTHER" id="PTHR12977:SF4">
    <property type="entry name" value="HISTONE-LYSINE N-METHYLTRANSFERASE KMT5B"/>
    <property type="match status" value="1"/>
</dbReference>
<evidence type="ECO:0000256" key="13">
    <source>
        <dbReference type="ARBA" id="ARBA00051837"/>
    </source>
</evidence>
<evidence type="ECO:0000256" key="8">
    <source>
        <dbReference type="ARBA" id="ARBA00022691"/>
    </source>
</evidence>
<keyword evidence="4" id="KW-0158">Chromosome</keyword>
<reference evidence="18" key="1">
    <citation type="submission" date="2022-07" db="EMBL/GenBank/DDBJ databases">
        <authorList>
            <person name="Trinca V."/>
            <person name="Uliana J.V.C."/>
            <person name="Torres T.T."/>
            <person name="Ward R.J."/>
            <person name="Monesi N."/>
        </authorList>
    </citation>
    <scope>NUCLEOTIDE SEQUENCE</scope>
    <source>
        <strain evidence="18">HSMRA1968</strain>
        <tissue evidence="18">Whole embryos</tissue>
    </source>
</reference>
<keyword evidence="19" id="KW-1185">Reference proteome</keyword>
<evidence type="ECO:0000256" key="1">
    <source>
        <dbReference type="ARBA" id="ARBA00004123"/>
    </source>
</evidence>
<feature type="compositionally biased region" description="Low complexity" evidence="16">
    <location>
        <begin position="642"/>
        <end position="654"/>
    </location>
</feature>
<comment type="catalytic activity">
    <reaction evidence="14">
        <text>N(6),N(6)-dimethyl-L-lysyl(20)-[histone H4] + S-adenosyl-L-methionine = N(6),N(6),N(6)-trimethyl-L-lysyl(20)-[histone H4] + S-adenosyl-L-homocysteine + H(+)</text>
        <dbReference type="Rhea" id="RHEA:61992"/>
        <dbReference type="Rhea" id="RHEA-COMP:15556"/>
        <dbReference type="Rhea" id="RHEA-COMP:15998"/>
        <dbReference type="ChEBI" id="CHEBI:15378"/>
        <dbReference type="ChEBI" id="CHEBI:57856"/>
        <dbReference type="ChEBI" id="CHEBI:59789"/>
        <dbReference type="ChEBI" id="CHEBI:61961"/>
        <dbReference type="ChEBI" id="CHEBI:61976"/>
    </reaction>
</comment>
<dbReference type="GO" id="GO:0005694">
    <property type="term" value="C:chromosome"/>
    <property type="evidence" value="ECO:0007669"/>
    <property type="project" value="UniProtKB-SubCell"/>
</dbReference>
<dbReference type="InterPro" id="IPR041938">
    <property type="entry name" value="Hist-Lys_N-MTase_N"/>
</dbReference>
<feature type="region of interest" description="Disordered" evidence="16">
    <location>
        <begin position="537"/>
        <end position="564"/>
    </location>
</feature>
<feature type="compositionally biased region" description="Polar residues" evidence="16">
    <location>
        <begin position="394"/>
        <end position="404"/>
    </location>
</feature>
<protein>
    <recommendedName>
        <fullName evidence="15">Histone-lysine N-methyltransferase Suv4-20</fullName>
        <ecNumber evidence="3">2.1.1.362</ecNumber>
    </recommendedName>
</protein>
<keyword evidence="12" id="KW-0539">Nucleus</keyword>
<name>A0A9Q0MWC4_9DIPT</name>
<dbReference type="FunFam" id="1.10.10.1700:FF:000001">
    <property type="entry name" value="Histone-lysine N-methyltransferase"/>
    <property type="match status" value="1"/>
</dbReference>
<feature type="region of interest" description="Disordered" evidence="16">
    <location>
        <begin position="623"/>
        <end position="669"/>
    </location>
</feature>
<keyword evidence="10" id="KW-0805">Transcription regulation</keyword>
<feature type="region of interest" description="Disordered" evidence="16">
    <location>
        <begin position="38"/>
        <end position="61"/>
    </location>
</feature>
<evidence type="ECO:0000256" key="14">
    <source>
        <dbReference type="ARBA" id="ARBA00052814"/>
    </source>
</evidence>
<feature type="domain" description="SET" evidence="17">
    <location>
        <begin position="158"/>
        <end position="269"/>
    </location>
</feature>
<dbReference type="GO" id="GO:0005634">
    <property type="term" value="C:nucleus"/>
    <property type="evidence" value="ECO:0007669"/>
    <property type="project" value="UniProtKB-SubCell"/>
</dbReference>
<dbReference type="GO" id="GO:0140941">
    <property type="term" value="F:histone H4K20me methyltransferase activity"/>
    <property type="evidence" value="ECO:0007669"/>
    <property type="project" value="UniProtKB-EC"/>
</dbReference>
<feature type="region of interest" description="Disordered" evidence="16">
    <location>
        <begin position="725"/>
        <end position="768"/>
    </location>
</feature>
<evidence type="ECO:0000313" key="18">
    <source>
        <dbReference type="EMBL" id="KAJ6639206.1"/>
    </source>
</evidence>
<evidence type="ECO:0000256" key="15">
    <source>
        <dbReference type="ARBA" id="ARBA00071597"/>
    </source>
</evidence>
<dbReference type="InterPro" id="IPR001214">
    <property type="entry name" value="SET_dom"/>
</dbReference>
<comment type="subcellular location">
    <subcellularLocation>
        <location evidence="2">Chromosome</location>
    </subcellularLocation>
    <subcellularLocation>
        <location evidence="1">Nucleus</location>
    </subcellularLocation>
</comment>
<keyword evidence="5" id="KW-0678">Repressor</keyword>
<evidence type="ECO:0000256" key="3">
    <source>
        <dbReference type="ARBA" id="ARBA00012188"/>
    </source>
</evidence>
<dbReference type="EMBL" id="WJQU01000003">
    <property type="protein sequence ID" value="KAJ6639206.1"/>
    <property type="molecule type" value="Genomic_DNA"/>
</dbReference>
<dbReference type="InterPro" id="IPR046341">
    <property type="entry name" value="SET_dom_sf"/>
</dbReference>
<evidence type="ECO:0000256" key="4">
    <source>
        <dbReference type="ARBA" id="ARBA00022454"/>
    </source>
</evidence>
<dbReference type="AlphaFoldDB" id="A0A9Q0MWC4"/>
<keyword evidence="8" id="KW-0949">S-adenosyl-L-methionine</keyword>
<keyword evidence="7" id="KW-0808">Transferase</keyword>
<dbReference type="EC" id="2.1.1.362" evidence="3"/>
<dbReference type="PROSITE" id="PS50280">
    <property type="entry name" value="SET"/>
    <property type="match status" value="1"/>
</dbReference>
<proteinExistence type="predicted"/>
<dbReference type="GO" id="GO:0032259">
    <property type="term" value="P:methylation"/>
    <property type="evidence" value="ECO:0007669"/>
    <property type="project" value="UniProtKB-KW"/>
</dbReference>
<evidence type="ECO:0000256" key="2">
    <source>
        <dbReference type="ARBA" id="ARBA00004286"/>
    </source>
</evidence>
<dbReference type="SUPFAM" id="SSF82199">
    <property type="entry name" value="SET domain"/>
    <property type="match status" value="1"/>
</dbReference>
<dbReference type="InterPro" id="IPR044426">
    <property type="entry name" value="Suv4-20_SET"/>
</dbReference>
<comment type="catalytic activity">
    <reaction evidence="13">
        <text>N(6)-methyl-L-lysyl(20)-[histone H4] + S-adenosyl-L-methionine = N(6),N(6)-dimethyl-L-lysyl(20)-[histone H4] + S-adenosyl-L-homocysteine + H(+)</text>
        <dbReference type="Rhea" id="RHEA:60348"/>
        <dbReference type="Rhea" id="RHEA-COMP:15555"/>
        <dbReference type="Rhea" id="RHEA-COMP:15556"/>
        <dbReference type="ChEBI" id="CHEBI:15378"/>
        <dbReference type="ChEBI" id="CHEBI:57856"/>
        <dbReference type="ChEBI" id="CHEBI:59789"/>
        <dbReference type="ChEBI" id="CHEBI:61929"/>
        <dbReference type="ChEBI" id="CHEBI:61976"/>
        <dbReference type="EC" id="2.1.1.362"/>
    </reaction>
</comment>
<evidence type="ECO:0000256" key="16">
    <source>
        <dbReference type="SAM" id="MobiDB-lite"/>
    </source>
</evidence>
<evidence type="ECO:0000256" key="9">
    <source>
        <dbReference type="ARBA" id="ARBA00022853"/>
    </source>
</evidence>
<dbReference type="FunFam" id="2.170.270.10:FF:000006">
    <property type="entry name" value="Histone-lysine N-methyltransferase"/>
    <property type="match status" value="1"/>
</dbReference>
<dbReference type="InterPro" id="IPR039977">
    <property type="entry name" value="Suv4-20/Set9"/>
</dbReference>
<dbReference type="CDD" id="cd19186">
    <property type="entry name" value="SET_Suv4-20"/>
    <property type="match status" value="1"/>
</dbReference>
<dbReference type="PANTHER" id="PTHR12977">
    <property type="entry name" value="SUPPRESSOR OF VARIEGATION 4-20-RELATED"/>
    <property type="match status" value="1"/>
</dbReference>
<feature type="compositionally biased region" description="Polar residues" evidence="16">
    <location>
        <begin position="462"/>
        <end position="480"/>
    </location>
</feature>
<dbReference type="OrthoDB" id="6627536at2759"/>
<keyword evidence="9" id="KW-0156">Chromatin regulator</keyword>
<dbReference type="InterPro" id="IPR025790">
    <property type="entry name" value="Suv4-20_animal"/>
</dbReference>
<evidence type="ECO:0000256" key="6">
    <source>
        <dbReference type="ARBA" id="ARBA00022603"/>
    </source>
</evidence>
<organism evidence="18 19">
    <name type="scientific">Pseudolycoriella hygida</name>
    <dbReference type="NCBI Taxonomy" id="35572"/>
    <lineage>
        <taxon>Eukaryota</taxon>
        <taxon>Metazoa</taxon>
        <taxon>Ecdysozoa</taxon>
        <taxon>Arthropoda</taxon>
        <taxon>Hexapoda</taxon>
        <taxon>Insecta</taxon>
        <taxon>Pterygota</taxon>
        <taxon>Neoptera</taxon>
        <taxon>Endopterygota</taxon>
        <taxon>Diptera</taxon>
        <taxon>Nematocera</taxon>
        <taxon>Sciaroidea</taxon>
        <taxon>Sciaridae</taxon>
        <taxon>Pseudolycoriella</taxon>
    </lineage>
</organism>
<keyword evidence="6" id="KW-0489">Methyltransferase</keyword>
<dbReference type="SMART" id="SM00317">
    <property type="entry name" value="SET"/>
    <property type="match status" value="1"/>
</dbReference>
<feature type="region of interest" description="Disordered" evidence="16">
    <location>
        <begin position="453"/>
        <end position="480"/>
    </location>
</feature>